<dbReference type="AlphaFoldDB" id="W4LL69"/>
<evidence type="ECO:0000313" key="2">
    <source>
        <dbReference type="Proteomes" id="UP000019141"/>
    </source>
</evidence>
<dbReference type="HOGENOM" id="CLU_1764653_0_0_7"/>
<proteinExistence type="predicted"/>
<evidence type="ECO:0000313" key="1">
    <source>
        <dbReference type="EMBL" id="ETW98727.1"/>
    </source>
</evidence>
<dbReference type="EMBL" id="AZHW01000527">
    <property type="protein sequence ID" value="ETW98727.1"/>
    <property type="molecule type" value="Genomic_DNA"/>
</dbReference>
<name>W4LL69_ENTF1</name>
<keyword evidence="2" id="KW-1185">Reference proteome</keyword>
<dbReference type="Proteomes" id="UP000019141">
    <property type="component" value="Unassembled WGS sequence"/>
</dbReference>
<comment type="caution">
    <text evidence="1">The sequence shown here is derived from an EMBL/GenBank/DDBJ whole genome shotgun (WGS) entry which is preliminary data.</text>
</comment>
<sequence length="147" mass="16480">MGEQTDRSAARRAILQQWLNEQERGPSWLARRLSYSRSYLSNVLRGYYPFADTLVRACQEHLGIDFGSMGIEKDVEESELLTAAVLTVGSPQARRQRVCSGLSTPLLYLSLPPRGRAKFSGLCMSTLSSAWKLYECVGAMERGHLYS</sequence>
<organism evidence="1 2">
    <name type="scientific">Entotheonella factor</name>
    <dbReference type="NCBI Taxonomy" id="1429438"/>
    <lineage>
        <taxon>Bacteria</taxon>
        <taxon>Pseudomonadati</taxon>
        <taxon>Nitrospinota/Tectimicrobiota group</taxon>
        <taxon>Candidatus Tectimicrobiota</taxon>
        <taxon>Candidatus Entotheonellia</taxon>
        <taxon>Candidatus Entotheonellales</taxon>
        <taxon>Candidatus Entotheonellaceae</taxon>
        <taxon>Candidatus Entotheonella</taxon>
    </lineage>
</organism>
<reference evidence="1 2" key="1">
    <citation type="journal article" date="2014" name="Nature">
        <title>An environmental bacterial taxon with a large and distinct metabolic repertoire.</title>
        <authorList>
            <person name="Wilson M.C."/>
            <person name="Mori T."/>
            <person name="Ruckert C."/>
            <person name="Uria A.R."/>
            <person name="Helf M.J."/>
            <person name="Takada K."/>
            <person name="Gernert C."/>
            <person name="Steffens U.A."/>
            <person name="Heycke N."/>
            <person name="Schmitt S."/>
            <person name="Rinke C."/>
            <person name="Helfrich E.J."/>
            <person name="Brachmann A.O."/>
            <person name="Gurgui C."/>
            <person name="Wakimoto T."/>
            <person name="Kracht M."/>
            <person name="Crusemann M."/>
            <person name="Hentschel U."/>
            <person name="Abe I."/>
            <person name="Matsunaga S."/>
            <person name="Kalinowski J."/>
            <person name="Takeyama H."/>
            <person name="Piel J."/>
        </authorList>
    </citation>
    <scope>NUCLEOTIDE SEQUENCE [LARGE SCALE GENOMIC DNA]</scope>
    <source>
        <strain evidence="2">TSY1</strain>
    </source>
</reference>
<gene>
    <name evidence="1" type="ORF">ETSY1_17590</name>
</gene>
<protein>
    <submittedName>
        <fullName evidence="1">Uncharacterized protein</fullName>
    </submittedName>
</protein>
<accession>W4LL69</accession>